<gene>
    <name evidence="2" type="ORF">UFOPK2761_03132</name>
</gene>
<evidence type="ECO:0000313" key="2">
    <source>
        <dbReference type="EMBL" id="CAB4766884.1"/>
    </source>
</evidence>
<accession>A0A6J6V5I1</accession>
<feature type="domain" description="DUF4333" evidence="1">
    <location>
        <begin position="19"/>
        <end position="93"/>
    </location>
</feature>
<dbReference type="AlphaFoldDB" id="A0A6J6V5I1"/>
<dbReference type="PROSITE" id="PS51257">
    <property type="entry name" value="PROKAR_LIPOPROTEIN"/>
    <property type="match status" value="1"/>
</dbReference>
<name>A0A6J6V5I1_9ZZZZ</name>
<organism evidence="2">
    <name type="scientific">freshwater metagenome</name>
    <dbReference type="NCBI Taxonomy" id="449393"/>
    <lineage>
        <taxon>unclassified sequences</taxon>
        <taxon>metagenomes</taxon>
        <taxon>ecological metagenomes</taxon>
    </lineage>
</organism>
<sequence>MRRTSRSVPAALLVVATLALAGCSGEVSVGSGPGTVEQSEIEGVVAGNITGADAADVEVSCDGDMDAEVGATQDCLATLDGSTTGIRITVDQVNEEDVDFSTVMFVTAEELATAVGDFYSGQGIGVTDVTCDGELVGEPGETAQCDITSDTDGDATVEATSTGTDGLTVNFDLEVISEG</sequence>
<reference evidence="2" key="1">
    <citation type="submission" date="2020-05" db="EMBL/GenBank/DDBJ databases">
        <authorList>
            <person name="Chiriac C."/>
            <person name="Salcher M."/>
            <person name="Ghai R."/>
            <person name="Kavagutti S V."/>
        </authorList>
    </citation>
    <scope>NUCLEOTIDE SEQUENCE</scope>
</reference>
<evidence type="ECO:0000259" key="1">
    <source>
        <dbReference type="Pfam" id="PF14230"/>
    </source>
</evidence>
<protein>
    <submittedName>
        <fullName evidence="2">Unannotated protein</fullName>
    </submittedName>
</protein>
<dbReference type="EMBL" id="CAEZYQ010000037">
    <property type="protein sequence ID" value="CAB4766884.1"/>
    <property type="molecule type" value="Genomic_DNA"/>
</dbReference>
<dbReference type="InterPro" id="IPR025637">
    <property type="entry name" value="DUF4333"/>
</dbReference>
<proteinExistence type="predicted"/>
<feature type="domain" description="DUF4333" evidence="1">
    <location>
        <begin position="108"/>
        <end position="166"/>
    </location>
</feature>
<dbReference type="Pfam" id="PF14230">
    <property type="entry name" value="DUF4333"/>
    <property type="match status" value="2"/>
</dbReference>